<feature type="compositionally biased region" description="Low complexity" evidence="4">
    <location>
        <begin position="85"/>
        <end position="109"/>
    </location>
</feature>
<feature type="compositionally biased region" description="Low complexity" evidence="4">
    <location>
        <begin position="8"/>
        <end position="29"/>
    </location>
</feature>
<keyword evidence="3" id="KW-0234">DNA repair</keyword>
<evidence type="ECO:0000256" key="3">
    <source>
        <dbReference type="ARBA" id="ARBA00023204"/>
    </source>
</evidence>
<organism evidence="6 7">
    <name type="scientific">Saponaria officinalis</name>
    <name type="common">Common soapwort</name>
    <name type="synonym">Lychnis saponaria</name>
    <dbReference type="NCBI Taxonomy" id="3572"/>
    <lineage>
        <taxon>Eukaryota</taxon>
        <taxon>Viridiplantae</taxon>
        <taxon>Streptophyta</taxon>
        <taxon>Embryophyta</taxon>
        <taxon>Tracheophyta</taxon>
        <taxon>Spermatophyta</taxon>
        <taxon>Magnoliopsida</taxon>
        <taxon>eudicotyledons</taxon>
        <taxon>Gunneridae</taxon>
        <taxon>Pentapetalae</taxon>
        <taxon>Caryophyllales</taxon>
        <taxon>Caryophyllaceae</taxon>
        <taxon>Caryophylleae</taxon>
        <taxon>Saponaria</taxon>
    </lineage>
</organism>
<dbReference type="Gene3D" id="1.10.340.30">
    <property type="entry name" value="Hypothetical protein, domain 2"/>
    <property type="match status" value="1"/>
</dbReference>
<dbReference type="PANTHER" id="PTHR43003:SF5">
    <property type="entry name" value="DNA-3-METHYLADENINE GLYCOSYLASE"/>
    <property type="match status" value="1"/>
</dbReference>
<comment type="similarity">
    <text evidence="1">Belongs to the alkylbase DNA glycosidase AlkA family.</text>
</comment>
<feature type="compositionally biased region" description="Low complexity" evidence="4">
    <location>
        <begin position="48"/>
        <end position="57"/>
    </location>
</feature>
<dbReference type="InterPro" id="IPR011257">
    <property type="entry name" value="DNA_glycosylase"/>
</dbReference>
<keyword evidence="2" id="KW-0227">DNA damage</keyword>
<evidence type="ECO:0000313" key="7">
    <source>
        <dbReference type="Proteomes" id="UP001443914"/>
    </source>
</evidence>
<evidence type="ECO:0000256" key="1">
    <source>
        <dbReference type="ARBA" id="ARBA00010817"/>
    </source>
</evidence>
<sequence>MPSPPLAPTSTITTTTHIPLSSSAATTTTHLIKSEQSPMSSPTPPKSTNPTPSLPTTSPSPSPPPLRPTHHPPKLLSRPRKLRKLSPSSSSSATPKRPTPTSTRPLSTPGEIDTALSHLRHADPLLSTVIDHHQPPSFDAFQTPFLALTKSILYQQLAYKAGTSIYSRFVALCGGESSVVPSTVLHLTPPQLRQIGVSSRKSSYLHDLARKYQNGILSDKGILSLDDKSLFTMLTMVNGIGSWSVHMFMIFSLHRPDVLPVNDLQVRKGVQLLYGLDDLPRPSQMDQLCDKWRPFRSVGAWYMWRLVEAKTSSSGFALPPVNSRVISLPHPVPDPQTMPALPAPQQRQQHHPQFIDPINGIMNIGYPSFFNNQGVVISFDCTIYRELISYMKFMCIC</sequence>
<name>A0AAW1K8I7_SAPOF</name>
<dbReference type="GO" id="GO:0005634">
    <property type="term" value="C:nucleus"/>
    <property type="evidence" value="ECO:0007669"/>
    <property type="project" value="TreeGrafter"/>
</dbReference>
<dbReference type="GO" id="GO:0032993">
    <property type="term" value="C:protein-DNA complex"/>
    <property type="evidence" value="ECO:0007669"/>
    <property type="project" value="TreeGrafter"/>
</dbReference>
<dbReference type="PANTHER" id="PTHR43003">
    <property type="entry name" value="DNA-3-METHYLADENINE GLYCOSYLASE"/>
    <property type="match status" value="1"/>
</dbReference>
<proteinExistence type="inferred from homology"/>
<dbReference type="GO" id="GO:0043916">
    <property type="term" value="F:DNA-7-methylguanine glycosylase activity"/>
    <property type="evidence" value="ECO:0007669"/>
    <property type="project" value="TreeGrafter"/>
</dbReference>
<dbReference type="Pfam" id="PF00730">
    <property type="entry name" value="HhH-GPD"/>
    <property type="match status" value="1"/>
</dbReference>
<dbReference type="AlphaFoldDB" id="A0AAW1K8I7"/>
<dbReference type="GO" id="GO:0032131">
    <property type="term" value="F:alkylated DNA binding"/>
    <property type="evidence" value="ECO:0007669"/>
    <property type="project" value="TreeGrafter"/>
</dbReference>
<keyword evidence="7" id="KW-1185">Reference proteome</keyword>
<feature type="compositionally biased region" description="Pro residues" evidence="4">
    <location>
        <begin position="58"/>
        <end position="67"/>
    </location>
</feature>
<dbReference type="InterPro" id="IPR003265">
    <property type="entry name" value="HhH-GPD_domain"/>
</dbReference>
<dbReference type="EMBL" id="JBDFQZ010000006">
    <property type="protein sequence ID" value="KAK9714400.1"/>
    <property type="molecule type" value="Genomic_DNA"/>
</dbReference>
<dbReference type="Gene3D" id="1.10.1670.40">
    <property type="match status" value="1"/>
</dbReference>
<evidence type="ECO:0000259" key="5">
    <source>
        <dbReference type="SMART" id="SM00478"/>
    </source>
</evidence>
<comment type="caution">
    <text evidence="6">The sequence shown here is derived from an EMBL/GenBank/DDBJ whole genome shotgun (WGS) entry which is preliminary data.</text>
</comment>
<accession>A0AAW1K8I7</accession>
<feature type="compositionally biased region" description="Basic residues" evidence="4">
    <location>
        <begin position="68"/>
        <end position="84"/>
    </location>
</feature>
<dbReference type="GO" id="GO:0006285">
    <property type="term" value="P:base-excision repair, AP site formation"/>
    <property type="evidence" value="ECO:0007669"/>
    <property type="project" value="TreeGrafter"/>
</dbReference>
<dbReference type="CDD" id="cd00056">
    <property type="entry name" value="ENDO3c"/>
    <property type="match status" value="1"/>
</dbReference>
<dbReference type="FunFam" id="1.10.340.30:FF:000004">
    <property type="entry name" value="DNA-3-methyladenine glycosylase II"/>
    <property type="match status" value="1"/>
</dbReference>
<evidence type="ECO:0000256" key="4">
    <source>
        <dbReference type="SAM" id="MobiDB-lite"/>
    </source>
</evidence>
<protein>
    <recommendedName>
        <fullName evidence="5">HhH-GPD domain-containing protein</fullName>
    </recommendedName>
</protein>
<evidence type="ECO:0000313" key="6">
    <source>
        <dbReference type="EMBL" id="KAK9714400.1"/>
    </source>
</evidence>
<feature type="region of interest" description="Disordered" evidence="4">
    <location>
        <begin position="1"/>
        <end position="111"/>
    </location>
</feature>
<dbReference type="GO" id="GO:0008725">
    <property type="term" value="F:DNA-3-methyladenine glycosylase activity"/>
    <property type="evidence" value="ECO:0007669"/>
    <property type="project" value="TreeGrafter"/>
</dbReference>
<dbReference type="GO" id="GO:0006307">
    <property type="term" value="P:DNA alkylation repair"/>
    <property type="evidence" value="ECO:0007669"/>
    <property type="project" value="TreeGrafter"/>
</dbReference>
<dbReference type="InterPro" id="IPR051912">
    <property type="entry name" value="Alkylbase_DNA_Glycosylase/TA"/>
</dbReference>
<dbReference type="SUPFAM" id="SSF48150">
    <property type="entry name" value="DNA-glycosylase"/>
    <property type="match status" value="1"/>
</dbReference>
<reference evidence="6" key="1">
    <citation type="submission" date="2024-03" db="EMBL/GenBank/DDBJ databases">
        <title>WGS assembly of Saponaria officinalis var. Norfolk2.</title>
        <authorList>
            <person name="Jenkins J."/>
            <person name="Shu S."/>
            <person name="Grimwood J."/>
            <person name="Barry K."/>
            <person name="Goodstein D."/>
            <person name="Schmutz J."/>
            <person name="Leebens-Mack J."/>
            <person name="Osbourn A."/>
        </authorList>
    </citation>
    <scope>NUCLEOTIDE SEQUENCE [LARGE SCALE GENOMIC DNA]</scope>
    <source>
        <strain evidence="6">JIC</strain>
    </source>
</reference>
<evidence type="ECO:0000256" key="2">
    <source>
        <dbReference type="ARBA" id="ARBA00022763"/>
    </source>
</evidence>
<gene>
    <name evidence="6" type="ORF">RND81_06G091500</name>
</gene>
<feature type="domain" description="HhH-GPD" evidence="5">
    <location>
        <begin position="153"/>
        <end position="308"/>
    </location>
</feature>
<dbReference type="SMART" id="SM00478">
    <property type="entry name" value="ENDO3c"/>
    <property type="match status" value="1"/>
</dbReference>
<dbReference type="Proteomes" id="UP001443914">
    <property type="component" value="Unassembled WGS sequence"/>
</dbReference>